<proteinExistence type="predicted"/>
<comment type="caution">
    <text evidence="1">The sequence shown here is derived from an EMBL/GenBank/DDBJ whole genome shotgun (WGS) entry which is preliminary data.</text>
</comment>
<accession>A0AAD2GCW8</accession>
<reference evidence="1" key="1">
    <citation type="submission" date="2023-08" db="EMBL/GenBank/DDBJ databases">
        <authorList>
            <person name="Audoor S."/>
            <person name="Bilcke G."/>
        </authorList>
    </citation>
    <scope>NUCLEOTIDE SEQUENCE</scope>
</reference>
<gene>
    <name evidence="1" type="ORF">CYCCA115_LOCUS23991</name>
</gene>
<protein>
    <submittedName>
        <fullName evidence="1">Uncharacterized protein</fullName>
    </submittedName>
</protein>
<dbReference type="AlphaFoldDB" id="A0AAD2GCW8"/>
<evidence type="ECO:0000313" key="2">
    <source>
        <dbReference type="Proteomes" id="UP001295423"/>
    </source>
</evidence>
<sequence length="397" mass="43820">MRVSTIKSNRNIMDAYNPRNRKSLANFRSSNSVLSLLDCIEPPKQATAAPLLKSLATASPIAVTIKSAFESTHKIAFQTTQPTVLTTMAPVQPTAMTTMAPLQPTVASPDLDTPVSPHVDVLFSIKSLSKTGVSSIKSSIRRRWNPWTRNTYYPRYRKSLLQTRDPLGTLQPRPQYVGSRQIVINHTKSPHRPALLKSLMRKPPKGVLIRNTLGPINLEKRTVGPRAAGHFDRPSTMPPRERVIESTQAPVNPFPRIRRSGYFTVAPKAPVKITSVPVPQLTAMPVAAPTWAPFPRYRRSRACIVLSSAPLSKNSYAPIFKGIWQSKTFSPQIDVETNSAPLVSPLIAITATNSPFISATGIPSHGLNVTGDSQQQKLITLPKRRQRKLLDENKLEA</sequence>
<dbReference type="EMBL" id="CAKOGP040002440">
    <property type="protein sequence ID" value="CAJ1969967.1"/>
    <property type="molecule type" value="Genomic_DNA"/>
</dbReference>
<evidence type="ECO:0000313" key="1">
    <source>
        <dbReference type="EMBL" id="CAJ1969967.1"/>
    </source>
</evidence>
<name>A0AAD2GCW8_9STRA</name>
<dbReference type="Proteomes" id="UP001295423">
    <property type="component" value="Unassembled WGS sequence"/>
</dbReference>
<organism evidence="1 2">
    <name type="scientific">Cylindrotheca closterium</name>
    <dbReference type="NCBI Taxonomy" id="2856"/>
    <lineage>
        <taxon>Eukaryota</taxon>
        <taxon>Sar</taxon>
        <taxon>Stramenopiles</taxon>
        <taxon>Ochrophyta</taxon>
        <taxon>Bacillariophyta</taxon>
        <taxon>Bacillariophyceae</taxon>
        <taxon>Bacillariophycidae</taxon>
        <taxon>Bacillariales</taxon>
        <taxon>Bacillariaceae</taxon>
        <taxon>Cylindrotheca</taxon>
    </lineage>
</organism>
<keyword evidence="2" id="KW-1185">Reference proteome</keyword>